<feature type="non-terminal residue" evidence="7">
    <location>
        <position position="259"/>
    </location>
</feature>
<evidence type="ECO:0000256" key="1">
    <source>
        <dbReference type="ARBA" id="ARBA00000799"/>
    </source>
</evidence>
<dbReference type="Pfam" id="PF00425">
    <property type="entry name" value="Chorismate_bind"/>
    <property type="match status" value="1"/>
</dbReference>
<organism evidence="7 8">
    <name type="scientific">Ostreococcus lucimarinus (strain CCE9901)</name>
    <dbReference type="NCBI Taxonomy" id="436017"/>
    <lineage>
        <taxon>Eukaryota</taxon>
        <taxon>Viridiplantae</taxon>
        <taxon>Chlorophyta</taxon>
        <taxon>Mamiellophyceae</taxon>
        <taxon>Mamiellales</taxon>
        <taxon>Bathycoccaceae</taxon>
        <taxon>Ostreococcus</taxon>
    </lineage>
</organism>
<feature type="domain" description="Chorismate-utilising enzyme C-terminal" evidence="6">
    <location>
        <begin position="15"/>
        <end position="255"/>
    </location>
</feature>
<dbReference type="NCBIfam" id="TIGR00543">
    <property type="entry name" value="isochor_syn"/>
    <property type="match status" value="1"/>
</dbReference>
<evidence type="ECO:0000313" key="7">
    <source>
        <dbReference type="EMBL" id="ABP00219.1"/>
    </source>
</evidence>
<dbReference type="eggNOG" id="KOG1223">
    <property type="taxonomic scope" value="Eukaryota"/>
</dbReference>
<name>A4S9F3_OSTLU</name>
<dbReference type="HOGENOM" id="CLU_006493_8_1_1"/>
<dbReference type="InterPro" id="IPR005801">
    <property type="entry name" value="ADC_synthase"/>
</dbReference>
<dbReference type="STRING" id="436017.A4S9F3"/>
<evidence type="ECO:0000256" key="5">
    <source>
        <dbReference type="ARBA" id="ARBA00023235"/>
    </source>
</evidence>
<dbReference type="EC" id="5.4.4.2" evidence="3"/>
<evidence type="ECO:0000256" key="3">
    <source>
        <dbReference type="ARBA" id="ARBA00012824"/>
    </source>
</evidence>
<dbReference type="PANTHER" id="PTHR47253">
    <property type="match status" value="1"/>
</dbReference>
<comment type="catalytic activity">
    <reaction evidence="1">
        <text>chorismate = isochorismate</text>
        <dbReference type="Rhea" id="RHEA:18985"/>
        <dbReference type="ChEBI" id="CHEBI:29748"/>
        <dbReference type="ChEBI" id="CHEBI:29780"/>
        <dbReference type="EC" id="5.4.4.2"/>
    </reaction>
</comment>
<protein>
    <recommendedName>
        <fullName evidence="3">isochorismate synthase</fullName>
        <ecNumber evidence="3">5.4.4.2</ecNumber>
    </recommendedName>
</protein>
<evidence type="ECO:0000313" key="8">
    <source>
        <dbReference type="Proteomes" id="UP000001568"/>
    </source>
</evidence>
<dbReference type="InterPro" id="IPR004561">
    <property type="entry name" value="IsoChor_synthase"/>
</dbReference>
<comment type="similarity">
    <text evidence="2">Belongs to the isochorismate synthase family.</text>
</comment>
<dbReference type="InterPro" id="IPR044250">
    <property type="entry name" value="MenF-like"/>
</dbReference>
<dbReference type="Proteomes" id="UP000001568">
    <property type="component" value="Chromosome 16"/>
</dbReference>
<keyword evidence="5" id="KW-0413">Isomerase</keyword>
<dbReference type="AlphaFoldDB" id="A4S9F3"/>
<keyword evidence="4" id="KW-0460">Magnesium</keyword>
<dbReference type="PANTHER" id="PTHR47253:SF4">
    <property type="entry name" value="ISOCHORISMATE SYNTHASE 2, CHLOROPLASTIC"/>
    <property type="match status" value="1"/>
</dbReference>
<keyword evidence="8" id="KW-1185">Reference proteome</keyword>
<dbReference type="GeneID" id="5005954"/>
<dbReference type="Gramene" id="ABP00219">
    <property type="protein sequence ID" value="ABP00219"/>
    <property type="gene ID" value="OSTLU_37751"/>
</dbReference>
<dbReference type="RefSeq" id="XP_001421925.1">
    <property type="nucleotide sequence ID" value="XM_001421888.1"/>
</dbReference>
<evidence type="ECO:0000256" key="2">
    <source>
        <dbReference type="ARBA" id="ARBA00005297"/>
    </source>
</evidence>
<evidence type="ECO:0000256" key="4">
    <source>
        <dbReference type="ARBA" id="ARBA00022842"/>
    </source>
</evidence>
<dbReference type="OrthoDB" id="8119704at2759"/>
<dbReference type="KEGG" id="olu:OSTLU_37751"/>
<dbReference type="OMA" id="THEVWHL"/>
<dbReference type="GO" id="GO:0008909">
    <property type="term" value="F:isochorismate synthase activity"/>
    <property type="evidence" value="ECO:0007669"/>
    <property type="project" value="UniProtKB-EC"/>
</dbReference>
<proteinExistence type="inferred from homology"/>
<dbReference type="Gene3D" id="3.60.120.10">
    <property type="entry name" value="Anthranilate synthase"/>
    <property type="match status" value="1"/>
</dbReference>
<dbReference type="SUPFAM" id="SSF56322">
    <property type="entry name" value="ADC synthase"/>
    <property type="match status" value="1"/>
</dbReference>
<sequence length="259" mass="27783">MVDALLLGGETVDPLRKVVLARRSKLNLNTPVDTFALVSRLQSRDPDAYQFVLRHPNGETFLGSTPERLFLCQGGRAVSEAVAGTRARGADDGEDAALAYDMLLSPKEHEEFAIVREEVRRALGDVADGGNDGVEVELEKGILRNVTVQHLYSRLSAPLASGKTEADLLDALHPTPAVCGYPRKAALDTLRAVESFDRGLYSGPLGWISADGAEFAVAIRSALVHPDGDEVSLYAGVGVVGSANAQSEWHELNLKTKPL</sequence>
<evidence type="ECO:0000259" key="6">
    <source>
        <dbReference type="Pfam" id="PF00425"/>
    </source>
</evidence>
<reference evidence="7 8" key="1">
    <citation type="journal article" date="2007" name="Proc. Natl. Acad. Sci. U.S.A.">
        <title>The tiny eukaryote Ostreococcus provides genomic insights into the paradox of plankton speciation.</title>
        <authorList>
            <person name="Palenik B."/>
            <person name="Grimwood J."/>
            <person name="Aerts A."/>
            <person name="Rouze P."/>
            <person name="Salamov A."/>
            <person name="Putnam N."/>
            <person name="Dupont C."/>
            <person name="Jorgensen R."/>
            <person name="Derelle E."/>
            <person name="Rombauts S."/>
            <person name="Zhou K."/>
            <person name="Otillar R."/>
            <person name="Merchant S.S."/>
            <person name="Podell S."/>
            <person name="Gaasterland T."/>
            <person name="Napoli C."/>
            <person name="Gendler K."/>
            <person name="Manuell A."/>
            <person name="Tai V."/>
            <person name="Vallon O."/>
            <person name="Piganeau G."/>
            <person name="Jancek S."/>
            <person name="Heijde M."/>
            <person name="Jabbari K."/>
            <person name="Bowler C."/>
            <person name="Lohr M."/>
            <person name="Robbens S."/>
            <person name="Werner G."/>
            <person name="Dubchak I."/>
            <person name="Pazour G.J."/>
            <person name="Ren Q."/>
            <person name="Paulsen I."/>
            <person name="Delwiche C."/>
            <person name="Schmutz J."/>
            <person name="Rokhsar D."/>
            <person name="Van de Peer Y."/>
            <person name="Moreau H."/>
            <person name="Grigoriev I.V."/>
        </authorList>
    </citation>
    <scope>NUCLEOTIDE SEQUENCE [LARGE SCALE GENOMIC DNA]</scope>
    <source>
        <strain evidence="7 8">CCE9901</strain>
    </source>
</reference>
<dbReference type="InterPro" id="IPR015890">
    <property type="entry name" value="Chorismate_C"/>
</dbReference>
<dbReference type="EMBL" id="CP000596">
    <property type="protein sequence ID" value="ABP00219.1"/>
    <property type="molecule type" value="Genomic_DNA"/>
</dbReference>
<accession>A4S9F3</accession>
<gene>
    <name evidence="7" type="ORF">OSTLU_37751</name>
</gene>